<accession>A0A1M4MN49</accession>
<dbReference type="AlphaFoldDB" id="A0A1M4MN49"/>
<sequence length="185" mass="20295">MTALWVFGDIFTDWPSGAAPTIHRIQRGAEMVVPRPYASGQPKTCRILACIRRMASFSASPMALRKTADAIARAHAEHHHRGSGTEAVVRKGTGGCFTMCSDRSTPLRLRDQHHDPVPFAVKAGWKKDWSRHPDMMERADCTDEGSVRGGGRSPDPAALLFTGVLRVHNPRHRIPEGTNLPDTPG</sequence>
<evidence type="ECO:0000313" key="1">
    <source>
        <dbReference type="EMBL" id="SCL76303.1"/>
    </source>
</evidence>
<protein>
    <submittedName>
        <fullName evidence="1">Uncharacterized protein</fullName>
    </submittedName>
</protein>
<organism evidence="1 2">
    <name type="scientific">Methanoculleus chikugoensis</name>
    <dbReference type="NCBI Taxonomy" id="118126"/>
    <lineage>
        <taxon>Archaea</taxon>
        <taxon>Methanobacteriati</taxon>
        <taxon>Methanobacteriota</taxon>
        <taxon>Stenosarchaea group</taxon>
        <taxon>Methanomicrobia</taxon>
        <taxon>Methanomicrobiales</taxon>
        <taxon>Methanomicrobiaceae</taxon>
        <taxon>Methanoculleus</taxon>
    </lineage>
</organism>
<evidence type="ECO:0000313" key="2">
    <source>
        <dbReference type="Proteomes" id="UP000184671"/>
    </source>
</evidence>
<proteinExistence type="predicted"/>
<dbReference type="EMBL" id="FMID01000052">
    <property type="protein sequence ID" value="SCL76303.1"/>
    <property type="molecule type" value="Genomic_DNA"/>
</dbReference>
<gene>
    <name evidence="1" type="ORF">L21_2228</name>
</gene>
<dbReference type="Proteomes" id="UP000184671">
    <property type="component" value="Unassembled WGS sequence"/>
</dbReference>
<reference evidence="1 2" key="1">
    <citation type="submission" date="2016-08" db="EMBL/GenBank/DDBJ databases">
        <authorList>
            <person name="Seilhamer J.J."/>
        </authorList>
    </citation>
    <scope>NUCLEOTIDE SEQUENCE [LARGE SCALE GENOMIC DNA]</scope>
    <source>
        <strain evidence="1">L21-II-0</strain>
    </source>
</reference>
<name>A0A1M4MN49_9EURY</name>